<evidence type="ECO:0000313" key="1">
    <source>
        <dbReference type="EMBL" id="CEK99260.1"/>
    </source>
</evidence>
<reference evidence="1" key="1">
    <citation type="submission" date="2014-12" db="EMBL/GenBank/DDBJ databases">
        <title>Insight into the proteome of Arion vulgaris.</title>
        <authorList>
            <person name="Aradska J."/>
            <person name="Bulat T."/>
            <person name="Smidak R."/>
            <person name="Sarate P."/>
            <person name="Gangsoo J."/>
            <person name="Sialana F."/>
            <person name="Bilban M."/>
            <person name="Lubec G."/>
        </authorList>
    </citation>
    <scope>NUCLEOTIDE SEQUENCE</scope>
    <source>
        <tissue evidence="1">Skin</tissue>
    </source>
</reference>
<gene>
    <name evidence="1" type="primary">ORF220844</name>
</gene>
<accession>A0A0B7C468</accession>
<proteinExistence type="predicted"/>
<protein>
    <submittedName>
        <fullName evidence="1">Uncharacterized protein</fullName>
    </submittedName>
</protein>
<name>A0A0B7C468_9EUPU</name>
<dbReference type="EMBL" id="HACG01052389">
    <property type="protein sequence ID" value="CEK99260.1"/>
    <property type="molecule type" value="Transcribed_RNA"/>
</dbReference>
<dbReference type="AlphaFoldDB" id="A0A0B7C468"/>
<feature type="non-terminal residue" evidence="1">
    <location>
        <position position="76"/>
    </location>
</feature>
<organism evidence="1">
    <name type="scientific">Arion vulgaris</name>
    <dbReference type="NCBI Taxonomy" id="1028688"/>
    <lineage>
        <taxon>Eukaryota</taxon>
        <taxon>Metazoa</taxon>
        <taxon>Spiralia</taxon>
        <taxon>Lophotrochozoa</taxon>
        <taxon>Mollusca</taxon>
        <taxon>Gastropoda</taxon>
        <taxon>Heterobranchia</taxon>
        <taxon>Euthyneura</taxon>
        <taxon>Panpulmonata</taxon>
        <taxon>Eupulmonata</taxon>
        <taxon>Stylommatophora</taxon>
        <taxon>Helicina</taxon>
        <taxon>Arionoidea</taxon>
        <taxon>Arionidae</taxon>
        <taxon>Arion</taxon>
    </lineage>
</organism>
<sequence>MLCNIYVLNSIKKLDFLPILDRSRNLTVLAPGGSPCCSNNTAVNVGLTEIIPANKLVTPTSTNSRCAQKTRGITTS</sequence>